<dbReference type="EMBL" id="MU155130">
    <property type="protein sequence ID" value="KAF9486333.1"/>
    <property type="molecule type" value="Genomic_DNA"/>
</dbReference>
<dbReference type="Gene3D" id="3.40.630.30">
    <property type="match status" value="1"/>
</dbReference>
<dbReference type="PANTHER" id="PTHR43328:SF1">
    <property type="entry name" value="N-ACETYLTRANSFERASE DOMAIN-CONTAINING PROTEIN"/>
    <property type="match status" value="1"/>
</dbReference>
<evidence type="ECO:0000313" key="3">
    <source>
        <dbReference type="Proteomes" id="UP000807469"/>
    </source>
</evidence>
<keyword evidence="3" id="KW-1185">Reference proteome</keyword>
<name>A0A9P5ZE09_9AGAR</name>
<dbReference type="AlphaFoldDB" id="A0A9P5ZE09"/>
<evidence type="ECO:0000259" key="1">
    <source>
        <dbReference type="Pfam" id="PF13302"/>
    </source>
</evidence>
<accession>A0A9P5ZE09</accession>
<organism evidence="2 3">
    <name type="scientific">Pholiota conissans</name>
    <dbReference type="NCBI Taxonomy" id="109636"/>
    <lineage>
        <taxon>Eukaryota</taxon>
        <taxon>Fungi</taxon>
        <taxon>Dikarya</taxon>
        <taxon>Basidiomycota</taxon>
        <taxon>Agaricomycotina</taxon>
        <taxon>Agaricomycetes</taxon>
        <taxon>Agaricomycetidae</taxon>
        <taxon>Agaricales</taxon>
        <taxon>Agaricineae</taxon>
        <taxon>Strophariaceae</taxon>
        <taxon>Pholiota</taxon>
    </lineage>
</organism>
<reference evidence="2" key="1">
    <citation type="submission" date="2020-11" db="EMBL/GenBank/DDBJ databases">
        <authorList>
            <consortium name="DOE Joint Genome Institute"/>
            <person name="Ahrendt S."/>
            <person name="Riley R."/>
            <person name="Andreopoulos W."/>
            <person name="Labutti K."/>
            <person name="Pangilinan J."/>
            <person name="Ruiz-Duenas F.J."/>
            <person name="Barrasa J.M."/>
            <person name="Sanchez-Garcia M."/>
            <person name="Camarero S."/>
            <person name="Miyauchi S."/>
            <person name="Serrano A."/>
            <person name="Linde D."/>
            <person name="Babiker R."/>
            <person name="Drula E."/>
            <person name="Ayuso-Fernandez I."/>
            <person name="Pacheco R."/>
            <person name="Padilla G."/>
            <person name="Ferreira P."/>
            <person name="Barriuso J."/>
            <person name="Kellner H."/>
            <person name="Castanera R."/>
            <person name="Alfaro M."/>
            <person name="Ramirez L."/>
            <person name="Pisabarro A.G."/>
            <person name="Kuo A."/>
            <person name="Tritt A."/>
            <person name="Lipzen A."/>
            <person name="He G."/>
            <person name="Yan M."/>
            <person name="Ng V."/>
            <person name="Cullen D."/>
            <person name="Martin F."/>
            <person name="Rosso M.-N."/>
            <person name="Henrissat B."/>
            <person name="Hibbett D."/>
            <person name="Martinez A.T."/>
            <person name="Grigoriev I.V."/>
        </authorList>
    </citation>
    <scope>NUCLEOTIDE SEQUENCE</scope>
    <source>
        <strain evidence="2">CIRM-BRFM 674</strain>
    </source>
</reference>
<dbReference type="PANTHER" id="PTHR43328">
    <property type="entry name" value="ACETYLTRANSFERASE-RELATED"/>
    <property type="match status" value="1"/>
</dbReference>
<proteinExistence type="predicted"/>
<dbReference type="OrthoDB" id="630895at2759"/>
<dbReference type="InterPro" id="IPR016181">
    <property type="entry name" value="Acyl_CoA_acyltransferase"/>
</dbReference>
<comment type="caution">
    <text evidence="2">The sequence shown here is derived from an EMBL/GenBank/DDBJ whole genome shotgun (WGS) entry which is preliminary data.</text>
</comment>
<dbReference type="SUPFAM" id="SSF55729">
    <property type="entry name" value="Acyl-CoA N-acyltransferases (Nat)"/>
    <property type="match status" value="1"/>
</dbReference>
<dbReference type="InterPro" id="IPR000182">
    <property type="entry name" value="GNAT_dom"/>
</dbReference>
<evidence type="ECO:0000313" key="2">
    <source>
        <dbReference type="EMBL" id="KAF9486333.1"/>
    </source>
</evidence>
<dbReference type="Pfam" id="PF13302">
    <property type="entry name" value="Acetyltransf_3"/>
    <property type="match status" value="1"/>
</dbReference>
<dbReference type="Proteomes" id="UP000807469">
    <property type="component" value="Unassembled WGS sequence"/>
</dbReference>
<gene>
    <name evidence="2" type="ORF">BDN70DRAFT_869824</name>
</gene>
<sequence length="243" mass="27978">MANPQLYPLEVNATTKEPFLRLRNHKNIILTPPRHDDEDALIAALNDFAIADCLSGPPYPYTRDHARQYIDKINLESQTILKQLDDAKSLPDLIVPDNCPVRYLREVKENGSEVFIGDLGMMRCMHGELMGPDGVDWENKKKLEEENNDIPVGDPRIIWSIGDFLVTSHHRQGIMTDAVQTVLHEWAIPRMKVRHMWVSAYTSNDGSVKVFLKNGFKIIKTIENHHEAKGKMRGLHLMEWRYE</sequence>
<dbReference type="GO" id="GO:0016747">
    <property type="term" value="F:acyltransferase activity, transferring groups other than amino-acyl groups"/>
    <property type="evidence" value="ECO:0007669"/>
    <property type="project" value="InterPro"/>
</dbReference>
<feature type="domain" description="N-acetyltransferase" evidence="1">
    <location>
        <begin position="28"/>
        <end position="217"/>
    </location>
</feature>
<protein>
    <recommendedName>
        <fullName evidence="1">N-acetyltransferase domain-containing protein</fullName>
    </recommendedName>
</protein>